<dbReference type="Proteomes" id="UP000606172">
    <property type="component" value="Unassembled WGS sequence"/>
</dbReference>
<feature type="signal peptide" evidence="2">
    <location>
        <begin position="1"/>
        <end position="28"/>
    </location>
</feature>
<comment type="caution">
    <text evidence="4">The sequence shown here is derived from an EMBL/GenBank/DDBJ whole genome shotgun (WGS) entry which is preliminary data.</text>
</comment>
<evidence type="ECO:0000256" key="1">
    <source>
        <dbReference type="SAM" id="MobiDB-lite"/>
    </source>
</evidence>
<accession>A0A919V7P5</accession>
<reference evidence="4" key="1">
    <citation type="submission" date="2021-01" db="EMBL/GenBank/DDBJ databases">
        <title>Whole genome shotgun sequence of Sinosporangium siamense NBRC 109515.</title>
        <authorList>
            <person name="Komaki H."/>
            <person name="Tamura T."/>
        </authorList>
    </citation>
    <scope>NUCLEOTIDE SEQUENCE</scope>
    <source>
        <strain evidence="4">NBRC 109515</strain>
    </source>
</reference>
<dbReference type="InterPro" id="IPR001434">
    <property type="entry name" value="OmcB-like_DUF11"/>
</dbReference>
<dbReference type="Pfam" id="PF01345">
    <property type="entry name" value="DUF11"/>
    <property type="match status" value="1"/>
</dbReference>
<name>A0A919V7P5_9ACTN</name>
<organism evidence="4 5">
    <name type="scientific">Sinosporangium siamense</name>
    <dbReference type="NCBI Taxonomy" id="1367973"/>
    <lineage>
        <taxon>Bacteria</taxon>
        <taxon>Bacillati</taxon>
        <taxon>Actinomycetota</taxon>
        <taxon>Actinomycetes</taxon>
        <taxon>Streptosporangiales</taxon>
        <taxon>Streptosporangiaceae</taxon>
        <taxon>Sinosporangium</taxon>
    </lineage>
</organism>
<evidence type="ECO:0000259" key="3">
    <source>
        <dbReference type="Pfam" id="PF01345"/>
    </source>
</evidence>
<feature type="domain" description="DUF11" evidence="3">
    <location>
        <begin position="58"/>
        <end position="145"/>
    </location>
</feature>
<evidence type="ECO:0000256" key="2">
    <source>
        <dbReference type="SAM" id="SignalP"/>
    </source>
</evidence>
<dbReference type="AlphaFoldDB" id="A0A919V7P5"/>
<feature type="compositionally biased region" description="Pro residues" evidence="1">
    <location>
        <begin position="198"/>
        <end position="217"/>
    </location>
</feature>
<protein>
    <recommendedName>
        <fullName evidence="3">DUF11 domain-containing protein</fullName>
    </recommendedName>
</protein>
<feature type="region of interest" description="Disordered" evidence="1">
    <location>
        <begin position="181"/>
        <end position="230"/>
    </location>
</feature>
<keyword evidence="5" id="KW-1185">Reference proteome</keyword>
<dbReference type="RefSeq" id="WP_204027190.1">
    <property type="nucleotide sequence ID" value="NZ_BOOW01000023.1"/>
</dbReference>
<feature type="compositionally biased region" description="Basic and acidic residues" evidence="1">
    <location>
        <begin position="221"/>
        <end position="230"/>
    </location>
</feature>
<feature type="chain" id="PRO_5037011495" description="DUF11 domain-containing protein" evidence="2">
    <location>
        <begin position="29"/>
        <end position="230"/>
    </location>
</feature>
<evidence type="ECO:0000313" key="4">
    <source>
        <dbReference type="EMBL" id="GII93648.1"/>
    </source>
</evidence>
<proteinExistence type="predicted"/>
<dbReference type="EMBL" id="BOOW01000023">
    <property type="protein sequence ID" value="GII93648.1"/>
    <property type="molecule type" value="Genomic_DNA"/>
</dbReference>
<gene>
    <name evidence="4" type="ORF">Ssi02_38790</name>
</gene>
<evidence type="ECO:0000313" key="5">
    <source>
        <dbReference type="Proteomes" id="UP000606172"/>
    </source>
</evidence>
<keyword evidence="2" id="KW-0732">Signal</keyword>
<sequence>MRRQFGTLIGIGLIAPLAVATMPVAAFAASPTRAVGATSSAKAPFSKFKVDLRWTKATKRGGKLTYAIRATNLGPHTADYFWIGGYVPNGVVPTLYWEAAKGTTCTWEGRLFWCFTPNVLAKGQSEWLNFRVTMKKGTKGTAVAKLGVVAFDVPQGAHTLSKEEIKDLNLKGHYYLKTAKSTIITPPPPRRPGKKRPPAPPPPPPQPPKPKWNPPPIKSGTPERNEKKDT</sequence>